<protein>
    <recommendedName>
        <fullName evidence="2">SAM-dependent methyltransferases</fullName>
    </recommendedName>
</protein>
<dbReference type="CDD" id="cd02440">
    <property type="entry name" value="AdoMet_MTases"/>
    <property type="match status" value="1"/>
</dbReference>
<evidence type="ECO:0008006" key="2">
    <source>
        <dbReference type="Google" id="ProtNLM"/>
    </source>
</evidence>
<dbReference type="Gene3D" id="3.40.50.150">
    <property type="entry name" value="Vaccinia Virus protein VP39"/>
    <property type="match status" value="1"/>
</dbReference>
<dbReference type="PANTHER" id="PTHR43861">
    <property type="entry name" value="TRANS-ACONITATE 2-METHYLTRANSFERASE-RELATED"/>
    <property type="match status" value="1"/>
</dbReference>
<dbReference type="SUPFAM" id="SSF53335">
    <property type="entry name" value="S-adenosyl-L-methionine-dependent methyltransferases"/>
    <property type="match status" value="1"/>
</dbReference>
<reference evidence="1" key="1">
    <citation type="journal article" date="2011" name="Environ. Microbiol.">
        <title>Time-series analyses of Monterey Bay coastal microbial picoplankton using a 'genome proxy' microarray.</title>
        <authorList>
            <person name="Rich V.I."/>
            <person name="Pham V.D."/>
            <person name="Eppley J."/>
            <person name="Shi Y."/>
            <person name="DeLong E.F."/>
        </authorList>
    </citation>
    <scope>NUCLEOTIDE SEQUENCE</scope>
</reference>
<dbReference type="Pfam" id="PF13489">
    <property type="entry name" value="Methyltransf_23"/>
    <property type="match status" value="1"/>
</dbReference>
<organism evidence="1">
    <name type="scientific">uncultured Chromatiales bacterium HF0200_41F04</name>
    <dbReference type="NCBI Taxonomy" id="710740"/>
    <lineage>
        <taxon>Bacteria</taxon>
        <taxon>Pseudomonadati</taxon>
        <taxon>Pseudomonadota</taxon>
        <taxon>Gammaproteobacteria</taxon>
        <taxon>Chromatiales</taxon>
        <taxon>environmental samples</taxon>
    </lineage>
</organism>
<dbReference type="InterPro" id="IPR029063">
    <property type="entry name" value="SAM-dependent_MTases_sf"/>
</dbReference>
<evidence type="ECO:0000313" key="1">
    <source>
        <dbReference type="EMBL" id="ADI18270.1"/>
    </source>
</evidence>
<proteinExistence type="predicted"/>
<dbReference type="EMBL" id="GU474885">
    <property type="protein sequence ID" value="ADI18270.1"/>
    <property type="molecule type" value="Genomic_DNA"/>
</dbReference>
<dbReference type="AlphaFoldDB" id="E0XV29"/>
<dbReference type="PANTHER" id="PTHR43861:SF6">
    <property type="entry name" value="METHYLTRANSFERASE TYPE 11"/>
    <property type="match status" value="1"/>
</dbReference>
<accession>E0XV29</accession>
<sequence>MEYIGKSGQYFGHERNEMLAFLPTNAKHVLEVGCGRGVFAAAIKKKTGAEIWGIELVEKEAEIAKMVIDNVFVGPCEDHINMLPEGYFDVAYFNDVLEHLVDPYAVLAIIKDKLKSGGIVISSIPNMRFHKVLKNLVLHGDWEYKDDGILDRTHLRWFTKKSIRNMYENLGFTVEEHVGISRTRSLKPILYNIPMLFTGMDMRFQQFATVARKTV</sequence>
<name>E0XV29_9GAMM</name>